<dbReference type="InterPro" id="IPR052050">
    <property type="entry name" value="SecEffector_AnkRepeat"/>
</dbReference>
<dbReference type="PANTHER" id="PTHR46586:SF3">
    <property type="entry name" value="ANKYRIN REPEAT-CONTAINING PROTEIN"/>
    <property type="match status" value="1"/>
</dbReference>
<evidence type="ECO:0000313" key="2">
    <source>
        <dbReference type="EMBL" id="AJF97668.1"/>
    </source>
</evidence>
<dbReference type="KEGG" id="vg:23462585"/>
<dbReference type="EMBL" id="KP136319">
    <property type="protein sequence ID" value="AJF97668.1"/>
    <property type="molecule type" value="Genomic_DNA"/>
</dbReference>
<dbReference type="GeneID" id="23462585"/>
<proteinExistence type="predicted"/>
<accession>A0A0B5IXZ3</accession>
<organism evidence="2 3">
    <name type="scientific">Pandoravirus inopinatum</name>
    <dbReference type="NCBI Taxonomy" id="1605721"/>
    <lineage>
        <taxon>Viruses</taxon>
        <taxon>Pandoravirus</taxon>
    </lineage>
</organism>
<dbReference type="PANTHER" id="PTHR46586">
    <property type="entry name" value="ANKYRIN REPEAT-CONTAINING PROTEIN"/>
    <property type="match status" value="1"/>
</dbReference>
<feature type="compositionally biased region" description="Basic and acidic residues" evidence="1">
    <location>
        <begin position="187"/>
        <end position="198"/>
    </location>
</feature>
<feature type="region of interest" description="Disordered" evidence="1">
    <location>
        <begin position="168"/>
        <end position="198"/>
    </location>
</feature>
<dbReference type="RefSeq" id="YP_009119903.1">
    <property type="nucleotide sequence ID" value="NC_026440.1"/>
</dbReference>
<evidence type="ECO:0000313" key="3">
    <source>
        <dbReference type="Proteomes" id="UP000202511"/>
    </source>
</evidence>
<name>A0A0B5IXZ3_9VIRU</name>
<dbReference type="Proteomes" id="UP000202511">
    <property type="component" value="Segment"/>
</dbReference>
<protein>
    <recommendedName>
        <fullName evidence="4">Ankyrin repeat protein</fullName>
    </recommendedName>
</protein>
<sequence>MAALHASVPLAAADDMSGPGLSEMPPEIINLIAQQLDACGDMVACMRASPVFGGRHLLDLLARSFTERIGYVIESGAPLEAAQGLYDRWRLVPCVENLIQAAKGGRADVVQWMCESIAQAPGSWDFGCWPYPEVPIYPLPTSAPCSPTDVHMPHTGADFVFRVPWATDATDGTERPPSPCHSLGAARDSRDHPADIAESRPVSPDLCCGLDGGEMAGMCSRGGSRPASPDLGPSPDSLPEPMFMMYLTADASFQGDTPSALAVSMREASCRGHVGVIRYLVDACPLVRPPARLLMEHTIAEAARHGHQAIVAFAHERWTDLEAPGTDGAKTCRCPSTIARAAINAHQHDLLRRMHAVGCRSFEATPDALIDALSACDVAAVDALTRVLDPKHMRLSPNGNFASKAITRAVDNEELERTVALMTGTGDFGVSIVIGACATKIAANSSTIVPIALTLSRGFTMAGAPQMFTAAASAGNLPLFKWAAGEAIDYRGERLVAPRGLPWNHPSAVLEAAFRNQLGVVQWLSQDPRCRSCLTPILARALLLADGMTDVLRWMHTSGMVPMHTWDALHAAVVHGWPTTLEEVADMGGVYTAEALVEAVRQGNGRMVAFLCERYGTRDAQAAIDGWMINPGRRGGVDWIVHNVPGLDITQIASALSMIDKPEDPFIEDNCRLT</sequence>
<reference evidence="2 3" key="1">
    <citation type="journal article" date="2015" name="Parasitol. Res.">
        <title>Viruses in close associations with free-living amoebae.</title>
        <authorList>
            <person name="Scheid P."/>
        </authorList>
    </citation>
    <scope>NUCLEOTIDE SEQUENCE [LARGE SCALE GENOMIC DNA]</scope>
    <source>
        <strain evidence="2">KlaHel</strain>
    </source>
</reference>
<evidence type="ECO:0000256" key="1">
    <source>
        <dbReference type="SAM" id="MobiDB-lite"/>
    </source>
</evidence>
<evidence type="ECO:0008006" key="4">
    <source>
        <dbReference type="Google" id="ProtNLM"/>
    </source>
</evidence>